<protein>
    <submittedName>
        <fullName evidence="2">Uncharacterized protein</fullName>
    </submittedName>
</protein>
<reference evidence="2" key="1">
    <citation type="submission" date="2014-12" db="EMBL/GenBank/DDBJ databases">
        <title>Insight into the proteome of Arion vulgaris.</title>
        <authorList>
            <person name="Aradska J."/>
            <person name="Bulat T."/>
            <person name="Smidak R."/>
            <person name="Sarate P."/>
            <person name="Gangsoo J."/>
            <person name="Sialana F."/>
            <person name="Bilban M."/>
            <person name="Lubec G."/>
        </authorList>
    </citation>
    <scope>NUCLEOTIDE SEQUENCE</scope>
    <source>
        <tissue evidence="2">Skin</tissue>
    </source>
</reference>
<feature type="non-terminal residue" evidence="2">
    <location>
        <position position="89"/>
    </location>
</feature>
<dbReference type="AlphaFoldDB" id="A0A0B6ZBI9"/>
<evidence type="ECO:0000256" key="1">
    <source>
        <dbReference type="SAM" id="MobiDB-lite"/>
    </source>
</evidence>
<name>A0A0B6ZBI9_9EUPU</name>
<feature type="region of interest" description="Disordered" evidence="1">
    <location>
        <begin position="60"/>
        <end position="89"/>
    </location>
</feature>
<organism evidence="2">
    <name type="scientific">Arion vulgaris</name>
    <dbReference type="NCBI Taxonomy" id="1028688"/>
    <lineage>
        <taxon>Eukaryota</taxon>
        <taxon>Metazoa</taxon>
        <taxon>Spiralia</taxon>
        <taxon>Lophotrochozoa</taxon>
        <taxon>Mollusca</taxon>
        <taxon>Gastropoda</taxon>
        <taxon>Heterobranchia</taxon>
        <taxon>Euthyneura</taxon>
        <taxon>Panpulmonata</taxon>
        <taxon>Eupulmonata</taxon>
        <taxon>Stylommatophora</taxon>
        <taxon>Helicina</taxon>
        <taxon>Arionoidea</taxon>
        <taxon>Arionidae</taxon>
        <taxon>Arion</taxon>
    </lineage>
</organism>
<accession>A0A0B6ZBI9</accession>
<sequence>MSSELPSASGRSVFSVFGFGSSHYSQDEDFSSPLETAPESFDASYSLTAVTKRAKKVAANEEAMTSLSSETEHKLRLNPPDQSDLAVQS</sequence>
<evidence type="ECO:0000313" key="2">
    <source>
        <dbReference type="EMBL" id="CEK65812.1"/>
    </source>
</evidence>
<dbReference type="EMBL" id="HACG01018947">
    <property type="protein sequence ID" value="CEK65812.1"/>
    <property type="molecule type" value="Transcribed_RNA"/>
</dbReference>
<proteinExistence type="predicted"/>
<gene>
    <name evidence="2" type="primary">ORF56343</name>
</gene>